<comment type="similarity">
    <text evidence="1">Belongs to the barstar family.</text>
</comment>
<dbReference type="Pfam" id="PF01337">
    <property type="entry name" value="Barstar"/>
    <property type="match status" value="1"/>
</dbReference>
<accession>A0A3P1WT73</accession>
<dbReference type="InterPro" id="IPR035905">
    <property type="entry name" value="Barstar-like_sf"/>
</dbReference>
<protein>
    <recommendedName>
        <fullName evidence="2">Barstar (barnase inhibitor) domain-containing protein</fullName>
    </recommendedName>
</protein>
<comment type="caution">
    <text evidence="3">The sequence shown here is derived from an EMBL/GenBank/DDBJ whole genome shotgun (WGS) entry which is preliminary data.</text>
</comment>
<dbReference type="AlphaFoldDB" id="A0A3P1WT73"/>
<dbReference type="OrthoDB" id="5184890at2"/>
<feature type="domain" description="Barstar (barnase inhibitor)" evidence="2">
    <location>
        <begin position="41"/>
        <end position="126"/>
    </location>
</feature>
<evidence type="ECO:0000256" key="1">
    <source>
        <dbReference type="ARBA" id="ARBA00006845"/>
    </source>
</evidence>
<evidence type="ECO:0000313" key="3">
    <source>
        <dbReference type="EMBL" id="RRD47663.1"/>
    </source>
</evidence>
<dbReference type="InterPro" id="IPR000468">
    <property type="entry name" value="Barstar"/>
</dbReference>
<evidence type="ECO:0000313" key="4">
    <source>
        <dbReference type="Proteomes" id="UP000280935"/>
    </source>
</evidence>
<organism evidence="3 4">
    <name type="scientific">Arachnia propionica</name>
    <dbReference type="NCBI Taxonomy" id="1750"/>
    <lineage>
        <taxon>Bacteria</taxon>
        <taxon>Bacillati</taxon>
        <taxon>Actinomycetota</taxon>
        <taxon>Actinomycetes</taxon>
        <taxon>Propionibacteriales</taxon>
        <taxon>Propionibacteriaceae</taxon>
        <taxon>Arachnia</taxon>
    </lineage>
</organism>
<dbReference type="EMBL" id="RQYT01000059">
    <property type="protein sequence ID" value="RRD47663.1"/>
    <property type="molecule type" value="Genomic_DNA"/>
</dbReference>
<dbReference type="Proteomes" id="UP000280935">
    <property type="component" value="Unassembled WGS sequence"/>
</dbReference>
<proteinExistence type="inferred from homology"/>
<dbReference type="Gene3D" id="3.30.370.10">
    <property type="entry name" value="Barstar-like"/>
    <property type="match status" value="1"/>
</dbReference>
<evidence type="ECO:0000259" key="2">
    <source>
        <dbReference type="Pfam" id="PF01337"/>
    </source>
</evidence>
<sequence length="142" mass="16592">MYLSRNTVERRRAIAEFVDGLTRHAQRVAQRPRAADPVEYVINVRNVPNREQLFRLLARTLTFPDYFGGNWSALDDCMRDLQWLEADLTIRFQHLDHLAERAPSVHRGLVEGIDLWSRHWDSQPDRVVRFVGQEGARIGDAR</sequence>
<reference evidence="3 4" key="1">
    <citation type="submission" date="2018-11" db="EMBL/GenBank/DDBJ databases">
        <title>Genomes From Bacteria Associated with the Canine Oral Cavity: a Test Case for Automated Genome-Based Taxonomic Assignment.</title>
        <authorList>
            <person name="Coil D.A."/>
            <person name="Jospin G."/>
            <person name="Darling A.E."/>
            <person name="Wallis C."/>
            <person name="Davis I.J."/>
            <person name="Harris S."/>
            <person name="Eisen J.A."/>
            <person name="Holcombe L.J."/>
            <person name="O'Flynn C."/>
        </authorList>
    </citation>
    <scope>NUCLEOTIDE SEQUENCE [LARGE SCALE GENOMIC DNA]</scope>
    <source>
        <strain evidence="3 4">OH2822_COT-296</strain>
    </source>
</reference>
<name>A0A3P1WT73_9ACTN</name>
<gene>
    <name evidence="3" type="ORF">EII35_14635</name>
</gene>
<dbReference type="SUPFAM" id="SSF52038">
    <property type="entry name" value="Barstar-related"/>
    <property type="match status" value="1"/>
</dbReference>